<sequence>MPLCAGCLLTGTLDLFLIAAHLSPLCAGCRPRLPCTRPPACRKRIHGAFRICRNTGGCPNVNRLREPLKQHRSCQVVRLATTQHADVTIA</sequence>
<gene>
    <name evidence="1" type="ORF">HMPREF0551_1599</name>
</gene>
<reference evidence="1 2" key="1">
    <citation type="submission" date="2010-12" db="EMBL/GenBank/DDBJ databases">
        <authorList>
            <person name="Muzny D."/>
            <person name="Qin X."/>
            <person name="Deng J."/>
            <person name="Jiang H."/>
            <person name="Liu Y."/>
            <person name="Qu J."/>
            <person name="Song X.-Z."/>
            <person name="Zhang L."/>
            <person name="Thornton R."/>
            <person name="Coyle M."/>
            <person name="Francisco L."/>
            <person name="Jackson L."/>
            <person name="Javaid M."/>
            <person name="Korchina V."/>
            <person name="Kovar C."/>
            <person name="Mata R."/>
            <person name="Mathew T."/>
            <person name="Ngo R."/>
            <person name="Nguyen L."/>
            <person name="Nguyen N."/>
            <person name="Okwuonu G."/>
            <person name="Ongeri F."/>
            <person name="Pham C."/>
            <person name="Simmons D."/>
            <person name="Wilczek-Boney K."/>
            <person name="Hale W."/>
            <person name="Jakkamsetti A."/>
            <person name="Pham P."/>
            <person name="Ruth R."/>
            <person name="San Lucas F."/>
            <person name="Warren J."/>
            <person name="Zhang J."/>
            <person name="Zhao Z."/>
            <person name="Zhou C."/>
            <person name="Zhu D."/>
            <person name="Lee S."/>
            <person name="Bess C."/>
            <person name="Blankenburg K."/>
            <person name="Forbes L."/>
            <person name="Fu Q."/>
            <person name="Gubbala S."/>
            <person name="Hirani K."/>
            <person name="Jayaseelan J.C."/>
            <person name="Lara F."/>
            <person name="Munidasa M."/>
            <person name="Palculict T."/>
            <person name="Patil S."/>
            <person name="Pu L.-L."/>
            <person name="Saada N."/>
            <person name="Tang L."/>
            <person name="Weissenberger G."/>
            <person name="Zhu Y."/>
            <person name="Hemphill L."/>
            <person name="Shang Y."/>
            <person name="Youmans B."/>
            <person name="Ayvaz T."/>
            <person name="Ross M."/>
            <person name="Santibanez J."/>
            <person name="Aqrawi P."/>
            <person name="Gross S."/>
            <person name="Joshi V."/>
            <person name="Fowler G."/>
            <person name="Nazareth L."/>
            <person name="Reid J."/>
            <person name="Worley K."/>
            <person name="Petrosino J."/>
            <person name="Highlander S."/>
            <person name="Gibbs R."/>
        </authorList>
    </citation>
    <scope>NUCLEOTIDE SEQUENCE [LARGE SCALE GENOMIC DNA]</scope>
    <source>
        <strain evidence="1 2">ATCC 51599</strain>
    </source>
</reference>
<evidence type="ECO:0000313" key="2">
    <source>
        <dbReference type="Proteomes" id="UP000011021"/>
    </source>
</evidence>
<evidence type="ECO:0000313" key="1">
    <source>
        <dbReference type="EMBL" id="EFV94852.1"/>
    </source>
</evidence>
<organism evidence="1 2">
    <name type="scientific">Lautropia mirabilis ATCC 51599</name>
    <dbReference type="NCBI Taxonomy" id="887898"/>
    <lineage>
        <taxon>Bacteria</taxon>
        <taxon>Pseudomonadati</taxon>
        <taxon>Pseudomonadota</taxon>
        <taxon>Betaproteobacteria</taxon>
        <taxon>Burkholderiales</taxon>
        <taxon>Burkholderiaceae</taxon>
        <taxon>Lautropia</taxon>
    </lineage>
</organism>
<accession>E7RY28</accession>
<keyword evidence="2" id="KW-1185">Reference proteome</keyword>
<dbReference type="EMBL" id="AEQP01000010">
    <property type="protein sequence ID" value="EFV94852.1"/>
    <property type="molecule type" value="Genomic_DNA"/>
</dbReference>
<protein>
    <submittedName>
        <fullName evidence="1">Uncharacterized protein</fullName>
    </submittedName>
</protein>
<dbReference type="AlphaFoldDB" id="E7RY28"/>
<dbReference type="HOGENOM" id="CLU_2437183_0_0_4"/>
<name>E7RY28_9BURK</name>
<proteinExistence type="predicted"/>
<comment type="caution">
    <text evidence="1">The sequence shown here is derived from an EMBL/GenBank/DDBJ whole genome shotgun (WGS) entry which is preliminary data.</text>
</comment>
<dbReference type="Proteomes" id="UP000011021">
    <property type="component" value="Unassembled WGS sequence"/>
</dbReference>